<dbReference type="SUPFAM" id="SSF56801">
    <property type="entry name" value="Acetyl-CoA synthetase-like"/>
    <property type="match status" value="1"/>
</dbReference>
<dbReference type="InterPro" id="IPR045851">
    <property type="entry name" value="AMP-bd_C_sf"/>
</dbReference>
<dbReference type="Gene3D" id="3.40.50.980">
    <property type="match status" value="2"/>
</dbReference>
<evidence type="ECO:0000256" key="4">
    <source>
        <dbReference type="ARBA" id="ARBA00029454"/>
    </source>
</evidence>
<dbReference type="Gene3D" id="1.10.1200.10">
    <property type="entry name" value="ACP-like"/>
    <property type="match status" value="2"/>
</dbReference>
<proteinExistence type="inferred from homology"/>
<dbReference type="GO" id="GO:0005737">
    <property type="term" value="C:cytoplasm"/>
    <property type="evidence" value="ECO:0007669"/>
    <property type="project" value="TreeGrafter"/>
</dbReference>
<dbReference type="InterPro" id="IPR020806">
    <property type="entry name" value="PKS_PP-bd"/>
</dbReference>
<dbReference type="FunFam" id="3.30.300.30:FF:000015">
    <property type="entry name" value="Nonribosomal peptide synthase SidD"/>
    <property type="match status" value="1"/>
</dbReference>
<dbReference type="Pfam" id="PF00668">
    <property type="entry name" value="Condensation"/>
    <property type="match status" value="2"/>
</dbReference>
<dbReference type="InterPro" id="IPR009081">
    <property type="entry name" value="PP-bd_ACP"/>
</dbReference>
<dbReference type="EMBL" id="JAQJZL010000003">
    <property type="protein sequence ID" value="KAJ6048184.1"/>
    <property type="molecule type" value="Genomic_DNA"/>
</dbReference>
<dbReference type="PANTHER" id="PTHR45527:SF3">
    <property type="entry name" value="SIDEROPHORE SYNTHETASE (EUROFUNG)"/>
    <property type="match status" value="1"/>
</dbReference>
<keyword evidence="2" id="KW-0597">Phosphoprotein</keyword>
<protein>
    <submittedName>
        <fullName evidence="6">Amino acid adenylation domain-containing protein</fullName>
    </submittedName>
</protein>
<reference evidence="6" key="1">
    <citation type="journal article" date="2023" name="IMA Fungus">
        <title>Comparative genomic study of the Penicillium genus elucidates a diverse pangenome and 15 lateral gene transfer events.</title>
        <authorList>
            <person name="Petersen C."/>
            <person name="Sorensen T."/>
            <person name="Nielsen M.R."/>
            <person name="Sondergaard T.E."/>
            <person name="Sorensen J.L."/>
            <person name="Fitzpatrick D.A."/>
            <person name="Frisvad J.C."/>
            <person name="Nielsen K.L."/>
        </authorList>
    </citation>
    <scope>NUCLEOTIDE SEQUENCE</scope>
    <source>
        <strain evidence="6">IBT 15450</strain>
    </source>
</reference>
<dbReference type="PANTHER" id="PTHR45527">
    <property type="entry name" value="NONRIBOSOMAL PEPTIDE SYNTHETASE"/>
    <property type="match status" value="1"/>
</dbReference>
<dbReference type="InterPro" id="IPR036736">
    <property type="entry name" value="ACP-like_sf"/>
</dbReference>
<name>A0AAD6NBP6_PENCN</name>
<dbReference type="InterPro" id="IPR020845">
    <property type="entry name" value="AMP-binding_CS"/>
</dbReference>
<dbReference type="CDD" id="cd19545">
    <property type="entry name" value="FUM14_C_NRPS-like"/>
    <property type="match status" value="1"/>
</dbReference>
<evidence type="ECO:0000313" key="6">
    <source>
        <dbReference type="EMBL" id="KAJ6048184.1"/>
    </source>
</evidence>
<accession>A0AAD6NBP6</accession>
<dbReference type="Gene3D" id="3.30.559.10">
    <property type="entry name" value="Chloramphenicol acetyltransferase-like domain"/>
    <property type="match status" value="2"/>
</dbReference>
<keyword evidence="7" id="KW-1185">Reference proteome</keyword>
<dbReference type="Proteomes" id="UP001219568">
    <property type="component" value="Unassembled WGS sequence"/>
</dbReference>
<comment type="caution">
    <text evidence="6">The sequence shown here is derived from an EMBL/GenBank/DDBJ whole genome shotgun (WGS) entry which is preliminary data.</text>
</comment>
<dbReference type="Pfam" id="PF00550">
    <property type="entry name" value="PP-binding"/>
    <property type="match status" value="2"/>
</dbReference>
<organism evidence="6 7">
    <name type="scientific">Penicillium canescens</name>
    <dbReference type="NCBI Taxonomy" id="5083"/>
    <lineage>
        <taxon>Eukaryota</taxon>
        <taxon>Fungi</taxon>
        <taxon>Dikarya</taxon>
        <taxon>Ascomycota</taxon>
        <taxon>Pezizomycotina</taxon>
        <taxon>Eurotiomycetes</taxon>
        <taxon>Eurotiomycetidae</taxon>
        <taxon>Eurotiales</taxon>
        <taxon>Aspergillaceae</taxon>
        <taxon>Penicillium</taxon>
    </lineage>
</organism>
<feature type="domain" description="Carrier" evidence="5">
    <location>
        <begin position="714"/>
        <end position="791"/>
    </location>
</feature>
<dbReference type="InterPro" id="IPR001242">
    <property type="entry name" value="Condensation_dom"/>
</dbReference>
<comment type="similarity">
    <text evidence="4">Belongs to the NRP synthetase family.</text>
</comment>
<dbReference type="PROSITE" id="PS00455">
    <property type="entry name" value="AMP_BINDING"/>
    <property type="match status" value="1"/>
</dbReference>
<dbReference type="GO" id="GO:0044550">
    <property type="term" value="P:secondary metabolite biosynthetic process"/>
    <property type="evidence" value="ECO:0007669"/>
    <property type="project" value="TreeGrafter"/>
</dbReference>
<keyword evidence="3" id="KW-0436">Ligase</keyword>
<dbReference type="GO" id="GO:0016874">
    <property type="term" value="F:ligase activity"/>
    <property type="evidence" value="ECO:0007669"/>
    <property type="project" value="UniProtKB-KW"/>
</dbReference>
<dbReference type="InterPro" id="IPR000873">
    <property type="entry name" value="AMP-dep_synth/lig_dom"/>
</dbReference>
<feature type="domain" description="Carrier" evidence="5">
    <location>
        <begin position="1390"/>
        <end position="1466"/>
    </location>
</feature>
<dbReference type="Pfam" id="PF00501">
    <property type="entry name" value="AMP-binding"/>
    <property type="match status" value="1"/>
</dbReference>
<dbReference type="InterPro" id="IPR023213">
    <property type="entry name" value="CAT-like_dom_sf"/>
</dbReference>
<dbReference type="SUPFAM" id="SSF52777">
    <property type="entry name" value="CoA-dependent acyltransferases"/>
    <property type="match status" value="4"/>
</dbReference>
<dbReference type="Gene3D" id="2.30.38.10">
    <property type="entry name" value="Luciferase, Domain 3"/>
    <property type="match status" value="1"/>
</dbReference>
<dbReference type="CDD" id="cd05918">
    <property type="entry name" value="A_NRPS_SidN3_like"/>
    <property type="match status" value="1"/>
</dbReference>
<dbReference type="NCBIfam" id="TIGR01733">
    <property type="entry name" value="AA-adenyl-dom"/>
    <property type="match status" value="1"/>
</dbReference>
<keyword evidence="1" id="KW-0596">Phosphopantetheine</keyword>
<evidence type="ECO:0000259" key="5">
    <source>
        <dbReference type="PROSITE" id="PS50075"/>
    </source>
</evidence>
<evidence type="ECO:0000313" key="7">
    <source>
        <dbReference type="Proteomes" id="UP001219568"/>
    </source>
</evidence>
<reference evidence="6" key="2">
    <citation type="submission" date="2023-01" db="EMBL/GenBank/DDBJ databases">
        <authorList>
            <person name="Petersen C."/>
        </authorList>
    </citation>
    <scope>NUCLEOTIDE SEQUENCE</scope>
    <source>
        <strain evidence="6">IBT 15450</strain>
    </source>
</reference>
<evidence type="ECO:0000256" key="2">
    <source>
        <dbReference type="ARBA" id="ARBA00022553"/>
    </source>
</evidence>
<dbReference type="GO" id="GO:0043041">
    <property type="term" value="P:amino acid activation for nonribosomal peptide biosynthetic process"/>
    <property type="evidence" value="ECO:0007669"/>
    <property type="project" value="TreeGrafter"/>
</dbReference>
<dbReference type="SMART" id="SM00823">
    <property type="entry name" value="PKS_PP"/>
    <property type="match status" value="2"/>
</dbReference>
<dbReference type="Gene3D" id="3.30.300.30">
    <property type="match status" value="1"/>
</dbReference>
<dbReference type="PROSITE" id="PS50075">
    <property type="entry name" value="CARRIER"/>
    <property type="match status" value="2"/>
</dbReference>
<sequence length="1941" mass="216298">MVLSWAILLAKYTDSPAIAFGIISGSEDNQCHDDTAVDEYRASLNPDSCLPTAIPLASRRQYRFHEWKYDARINTCIANTSCTAWLNHWVNSPDHGIKLVLVAKQGRLACMSLYGKSSYIDEGSLRFLCTAFQHILHGVLESPTGLLKSIEVTPNHHYQQILDWNSNIPKKPLAERIHDVIQRRCKETPNAEAICAWDGTMTYAALDQESTKTMEYLRHHGVEPETIVPLLFEKTKWTAVAVLGVLKAGAAFVLLDASHPIERLKSICCDIGTCIILTSDFCKELGSNLADMTMSVPSDVERNLPYSDGEMGPCTLVQPRNAAYVAYTSGSTGKPKGVIIEHTSFCSNAMVSSEAQNLNRSSRVLQFASYAFDVSIHETLVPLMLGGCVCIPSASQRVNNLQEAIIQLRVNWMELTPSVTRLLNPHKIPDVKTLVVGGESISPAELARWADHVRLNVAYGPAECTVVSMVQSNVTKHADPLSIGRGCGGSVWIVELENHNMLVPIGAAGELVIGGPIVGRGYLNRPEQTAAVFIQNPLWQAENNSRFYKTGDVVRQKADGSIVFLGRKDTQVKLRGQRIELGEIEHHVAGFFPGAAVAVEVGKLYHGHSALVSFVEWKSLKKRKTCSGANCCWAIRNDNNQFTSNVQRAKAGLSQILPSYMIPDVIVPLCTIPLSHSAKVDRKALQAMIPRWSKEEVKLYQVTTHSPSLNRSPHGVGQKHAQMVQIVARVLSLDPSEIGEHDNFFQLGGDSLSAIMLSRETDTMPLVYLTVADIFQSTSIAEMSHRSQKKSLLKSMRPGVPANVLPFSLLDPMKIDNYRELTAEHCDVNPSQIEDIYPCSPIQARLMARTARQPGAFQGSFNFRLSPGIDWERLHWAWNKAIDALPILRTRIINTWQLADGNPLQVIVRGKDIDWVEVETASESEPSSFMTFGSPLIFCVAVRHKVSPVLILNIHHALFDLVVFEQILEAVEAAYRGNPLVWRPFSPFIKYVQDLDSSQAMEFWKQEFIGLRANLFPANRTHIRSNLDAIRWTRKSFHLGPRNQSGTTISSVIRLVWAMVLSQYTGSPDVVFGATVMGRNMPGTSDVGGPTIATYPLRITLRGEESIKEALQRVQNHGIAIAPFEQFGIQHIRQSSLESAIACNFQNMLVIQPSSDNSFLAKRDSSPLLVLEECGSWKETSYVKFSTQALNVVCEPGADHLEVTAYFDQNIMSSQDVIEILNCMNRLLQLVLQHPHASMGTILSQNRQFDGEVDHYEERTSLARLEQAACQYLGNGIPVAAEWIIPKASHVPKLALFVGVLSLNTVSDDAWVLAEVKEPLRARLLQMMDDFQNNPLRRTIPFCCIPVPLQYRPSKPGLLLDRARAREGVSKLTWKMLTLWQNPPNCGSEVPLLPLEATLRQALATVLCLESDSIGVHDDLVSLGCDSLVAMQFTAQCNQQNLRVTISDIFQATSLSSLASTLHSRPSGDPTPTSEAFSLLRPMYVDRASFERDIQESIDGWDIKDSIDVFPCTAVHLGLLSGLGTCQSYTIWEVGSPEERVDPAHLAKAWLQLVNRHAALRTLLLPSRSNPSQWFHVVLKSSPIAVKLMTNLEDASVLKVARRPLLSKGGLGGAPYKFAIYQSTTGRTLCKLEGRYAFLDAFSVLVLMKELRLILDFLPISDRLPPPYASWVAYLRRWRENPLHLQFWDRYLAGLKPCVLPAFRNHHNQQYQGCQYHGINETNGNSSRVMKSHRQTIVQDIVAFRNHCDQLETTITNVLQVAWALVLREQTGTDDICFGTLVSGRDVPVHDIGNIVGSFFNVVACRIEMQATESIGPVLLQNHRMMRERASHQFCSLQEVTRLVLKAGPDASSLFNTCLSVEQPLSDKTETGNRFIALETVEETEYDLIITATVFLDRIEANIMYWSYFFNPVRAATIAEKFSQSIERIISCTQESRDHVQ</sequence>
<gene>
    <name evidence="6" type="ORF">N7460_004331</name>
</gene>
<evidence type="ECO:0000256" key="1">
    <source>
        <dbReference type="ARBA" id="ARBA00022450"/>
    </source>
</evidence>
<dbReference type="SMART" id="SM01294">
    <property type="entry name" value="PKS_PP_betabranch"/>
    <property type="match status" value="1"/>
</dbReference>
<dbReference type="InterPro" id="IPR010071">
    <property type="entry name" value="AA_adenyl_dom"/>
</dbReference>
<dbReference type="Gene3D" id="3.30.559.30">
    <property type="entry name" value="Nonribosomal peptide synthetase, condensation domain"/>
    <property type="match status" value="2"/>
</dbReference>
<dbReference type="GO" id="GO:0031177">
    <property type="term" value="F:phosphopantetheine binding"/>
    <property type="evidence" value="ECO:0007669"/>
    <property type="project" value="InterPro"/>
</dbReference>
<dbReference type="FunFam" id="3.40.50.12780:FF:000014">
    <property type="entry name" value="Nonribosomal peptide synthetase 1"/>
    <property type="match status" value="1"/>
</dbReference>
<evidence type="ECO:0000256" key="3">
    <source>
        <dbReference type="ARBA" id="ARBA00022598"/>
    </source>
</evidence>
<dbReference type="SUPFAM" id="SSF47336">
    <property type="entry name" value="ACP-like"/>
    <property type="match status" value="2"/>
</dbReference>